<dbReference type="OrthoDB" id="2744543at2759"/>
<dbReference type="SUPFAM" id="SSF55729">
    <property type="entry name" value="Acyl-CoA N-acyltransferases (Nat)"/>
    <property type="match status" value="1"/>
</dbReference>
<reference evidence="2 3" key="1">
    <citation type="submission" date="2021-08" db="EMBL/GenBank/DDBJ databases">
        <title>Draft Genome Sequence of Phanerochaete sordida strain YK-624.</title>
        <authorList>
            <person name="Mori T."/>
            <person name="Dohra H."/>
            <person name="Suzuki T."/>
            <person name="Kawagishi H."/>
            <person name="Hirai H."/>
        </authorList>
    </citation>
    <scope>NUCLEOTIDE SEQUENCE [LARGE SCALE GENOMIC DNA]</scope>
    <source>
        <strain evidence="2 3">YK-624</strain>
    </source>
</reference>
<dbReference type="PROSITE" id="PS51186">
    <property type="entry name" value="GNAT"/>
    <property type="match status" value="1"/>
</dbReference>
<dbReference type="AlphaFoldDB" id="A0A9P3GLQ0"/>
<protein>
    <submittedName>
        <fullName evidence="2">GNAT family N-acetyltransferase</fullName>
    </submittedName>
</protein>
<comment type="caution">
    <text evidence="2">The sequence shown here is derived from an EMBL/GenBank/DDBJ whole genome shotgun (WGS) entry which is preliminary data.</text>
</comment>
<dbReference type="InterPro" id="IPR016181">
    <property type="entry name" value="Acyl_CoA_acyltransferase"/>
</dbReference>
<proteinExistence type="predicted"/>
<keyword evidence="3" id="KW-1185">Reference proteome</keyword>
<dbReference type="InterPro" id="IPR052523">
    <property type="entry name" value="Trichothecene_AcTrans"/>
</dbReference>
<dbReference type="GO" id="GO:0016747">
    <property type="term" value="F:acyltransferase activity, transferring groups other than amino-acyl groups"/>
    <property type="evidence" value="ECO:0007669"/>
    <property type="project" value="InterPro"/>
</dbReference>
<accession>A0A9P3GLQ0</accession>
<gene>
    <name evidence="2" type="ORF">PsYK624_138730</name>
</gene>
<name>A0A9P3GLQ0_9APHY</name>
<feature type="domain" description="N-acetyltransferase" evidence="1">
    <location>
        <begin position="76"/>
        <end position="211"/>
    </location>
</feature>
<dbReference type="EMBL" id="BPQB01000075">
    <property type="protein sequence ID" value="GJE97652.1"/>
    <property type="molecule type" value="Genomic_DNA"/>
</dbReference>
<evidence type="ECO:0000259" key="1">
    <source>
        <dbReference type="PROSITE" id="PS51186"/>
    </source>
</evidence>
<dbReference type="Gene3D" id="3.40.630.30">
    <property type="match status" value="1"/>
</dbReference>
<dbReference type="Pfam" id="PF13508">
    <property type="entry name" value="Acetyltransf_7"/>
    <property type="match status" value="1"/>
</dbReference>
<dbReference type="CDD" id="cd04301">
    <property type="entry name" value="NAT_SF"/>
    <property type="match status" value="1"/>
</dbReference>
<dbReference type="PANTHER" id="PTHR42791">
    <property type="entry name" value="GNAT FAMILY ACETYLTRANSFERASE"/>
    <property type="match status" value="1"/>
</dbReference>
<evidence type="ECO:0000313" key="2">
    <source>
        <dbReference type="EMBL" id="GJE97652.1"/>
    </source>
</evidence>
<sequence>MVEGITIRRLEDPKAPVLDEVAVVVADALFDGTVGQVGCAGDKALFRKFQRALAAGTAHSGHLYAAFDDRTGAVVGSIAFFQPGKTIIGDDEQRAQGFNAFVATLPQELLPWWTELAPRVLAELDKLVGEGGKERSWSAHSFAVREDYRGRGVGKALLGTGEALAKADKMPVIFETEHLHNVHMYKHLGYNIVQVIKLDGLGDREYTLFRKDVFT</sequence>
<dbReference type="PANTHER" id="PTHR42791:SF1">
    <property type="entry name" value="N-ACETYLTRANSFERASE DOMAIN-CONTAINING PROTEIN"/>
    <property type="match status" value="1"/>
</dbReference>
<dbReference type="Proteomes" id="UP000703269">
    <property type="component" value="Unassembled WGS sequence"/>
</dbReference>
<dbReference type="InterPro" id="IPR000182">
    <property type="entry name" value="GNAT_dom"/>
</dbReference>
<organism evidence="2 3">
    <name type="scientific">Phanerochaete sordida</name>
    <dbReference type="NCBI Taxonomy" id="48140"/>
    <lineage>
        <taxon>Eukaryota</taxon>
        <taxon>Fungi</taxon>
        <taxon>Dikarya</taxon>
        <taxon>Basidiomycota</taxon>
        <taxon>Agaricomycotina</taxon>
        <taxon>Agaricomycetes</taxon>
        <taxon>Polyporales</taxon>
        <taxon>Phanerochaetaceae</taxon>
        <taxon>Phanerochaete</taxon>
    </lineage>
</organism>
<evidence type="ECO:0000313" key="3">
    <source>
        <dbReference type="Proteomes" id="UP000703269"/>
    </source>
</evidence>